<evidence type="ECO:0000256" key="3">
    <source>
        <dbReference type="ARBA" id="ARBA00012438"/>
    </source>
</evidence>
<evidence type="ECO:0000256" key="5">
    <source>
        <dbReference type="ARBA" id="ARBA00022679"/>
    </source>
</evidence>
<dbReference type="RefSeq" id="WP_126998560.1">
    <property type="nucleotide sequence ID" value="NZ_CP034346.1"/>
</dbReference>
<comment type="subcellular location">
    <subcellularLocation>
        <location evidence="2">Membrane</location>
    </subcellularLocation>
</comment>
<keyword evidence="4" id="KW-0597">Phosphoprotein</keyword>
<dbReference type="PROSITE" id="PS51257">
    <property type="entry name" value="PROKAR_LIPOPROTEIN"/>
    <property type="match status" value="1"/>
</dbReference>
<keyword evidence="14" id="KW-1185">Reference proteome</keyword>
<feature type="transmembrane region" description="Helical" evidence="11">
    <location>
        <begin position="12"/>
        <end position="33"/>
    </location>
</feature>
<keyword evidence="8" id="KW-0067">ATP-binding</keyword>
<gene>
    <name evidence="13" type="ORF">EI981_12425</name>
</gene>
<dbReference type="GO" id="GO:0016036">
    <property type="term" value="P:cellular response to phosphate starvation"/>
    <property type="evidence" value="ECO:0007669"/>
    <property type="project" value="TreeGrafter"/>
</dbReference>
<evidence type="ECO:0000256" key="7">
    <source>
        <dbReference type="ARBA" id="ARBA00022777"/>
    </source>
</evidence>
<dbReference type="EC" id="2.7.13.3" evidence="3"/>
<feature type="coiled-coil region" evidence="10">
    <location>
        <begin position="333"/>
        <end position="367"/>
    </location>
</feature>
<accession>A0A3Q9I8T0</accession>
<dbReference type="InterPro" id="IPR004358">
    <property type="entry name" value="Sig_transdc_His_kin-like_C"/>
</dbReference>
<dbReference type="InterPro" id="IPR036890">
    <property type="entry name" value="HATPase_C_sf"/>
</dbReference>
<feature type="transmembrane region" description="Helical" evidence="11">
    <location>
        <begin position="268"/>
        <end position="291"/>
    </location>
</feature>
<keyword evidence="11" id="KW-0472">Membrane</keyword>
<dbReference type="PANTHER" id="PTHR45453">
    <property type="entry name" value="PHOSPHATE REGULON SENSOR PROTEIN PHOR"/>
    <property type="match status" value="1"/>
</dbReference>
<keyword evidence="9" id="KW-0902">Two-component regulatory system</keyword>
<dbReference type="GO" id="GO:0004721">
    <property type="term" value="F:phosphoprotein phosphatase activity"/>
    <property type="evidence" value="ECO:0007669"/>
    <property type="project" value="TreeGrafter"/>
</dbReference>
<dbReference type="SUPFAM" id="SSF47384">
    <property type="entry name" value="Homodimeric domain of signal transducing histidine kinase"/>
    <property type="match status" value="1"/>
</dbReference>
<dbReference type="PROSITE" id="PS50109">
    <property type="entry name" value="HIS_KIN"/>
    <property type="match status" value="1"/>
</dbReference>
<evidence type="ECO:0000256" key="10">
    <source>
        <dbReference type="SAM" id="Coils"/>
    </source>
</evidence>
<dbReference type="PANTHER" id="PTHR45453:SF3">
    <property type="entry name" value="HISTIDINE KINASE"/>
    <property type="match status" value="1"/>
</dbReference>
<keyword evidence="5" id="KW-0808">Transferase</keyword>
<comment type="catalytic activity">
    <reaction evidence="1">
        <text>ATP + protein L-histidine = ADP + protein N-phospho-L-histidine.</text>
        <dbReference type="EC" id="2.7.13.3"/>
    </reaction>
</comment>
<dbReference type="InterPro" id="IPR050351">
    <property type="entry name" value="BphY/WalK/GraS-like"/>
</dbReference>
<dbReference type="InterPro" id="IPR036097">
    <property type="entry name" value="HisK_dim/P_sf"/>
</dbReference>
<evidence type="ECO:0000259" key="12">
    <source>
        <dbReference type="PROSITE" id="PS50109"/>
    </source>
</evidence>
<keyword evidence="11" id="KW-1133">Transmembrane helix</keyword>
<dbReference type="Gene3D" id="6.10.340.10">
    <property type="match status" value="1"/>
</dbReference>
<dbReference type="Pfam" id="PF00512">
    <property type="entry name" value="HisKA"/>
    <property type="match status" value="1"/>
</dbReference>
<dbReference type="OrthoDB" id="9762826at2"/>
<dbReference type="InterPro" id="IPR005467">
    <property type="entry name" value="His_kinase_dom"/>
</dbReference>
<evidence type="ECO:0000256" key="6">
    <source>
        <dbReference type="ARBA" id="ARBA00022741"/>
    </source>
</evidence>
<keyword evidence="6" id="KW-0547">Nucleotide-binding</keyword>
<dbReference type="InterPro" id="IPR003594">
    <property type="entry name" value="HATPase_dom"/>
</dbReference>
<evidence type="ECO:0000256" key="9">
    <source>
        <dbReference type="ARBA" id="ARBA00023012"/>
    </source>
</evidence>
<dbReference type="Gene3D" id="3.30.565.10">
    <property type="entry name" value="Histidine kinase-like ATPase, C-terminal domain"/>
    <property type="match status" value="1"/>
</dbReference>
<dbReference type="KEGG" id="plut:EI981_12425"/>
<evidence type="ECO:0000256" key="8">
    <source>
        <dbReference type="ARBA" id="ARBA00022840"/>
    </source>
</evidence>
<organism evidence="13 14">
    <name type="scientific">Paenibacillus lutimineralis</name>
    <dbReference type="NCBI Taxonomy" id="2707005"/>
    <lineage>
        <taxon>Bacteria</taxon>
        <taxon>Bacillati</taxon>
        <taxon>Bacillota</taxon>
        <taxon>Bacilli</taxon>
        <taxon>Bacillales</taxon>
        <taxon>Paenibacillaceae</taxon>
        <taxon>Paenibacillus</taxon>
    </lineage>
</organism>
<feature type="domain" description="Histidine kinase" evidence="12">
    <location>
        <begin position="374"/>
        <end position="586"/>
    </location>
</feature>
<keyword evidence="11" id="KW-0812">Transmembrane</keyword>
<dbReference type="SMART" id="SM00388">
    <property type="entry name" value="HisKA"/>
    <property type="match status" value="1"/>
</dbReference>
<dbReference type="SUPFAM" id="SSF55874">
    <property type="entry name" value="ATPase domain of HSP90 chaperone/DNA topoisomerase II/histidine kinase"/>
    <property type="match status" value="1"/>
</dbReference>
<dbReference type="SMART" id="SM00387">
    <property type="entry name" value="HATPase_c"/>
    <property type="match status" value="1"/>
</dbReference>
<evidence type="ECO:0000313" key="13">
    <source>
        <dbReference type="EMBL" id="AZS15189.1"/>
    </source>
</evidence>
<dbReference type="AlphaFoldDB" id="A0A3Q9I8T0"/>
<reference evidence="14" key="1">
    <citation type="submission" date="2018-12" db="EMBL/GenBank/DDBJ databases">
        <title>Complete genome sequence of Paenibacillus sp. MBLB1234.</title>
        <authorList>
            <person name="Nam Y.-D."/>
            <person name="Kang J."/>
            <person name="Chung W.-H."/>
            <person name="Park Y.S."/>
        </authorList>
    </citation>
    <scope>NUCLEOTIDE SEQUENCE [LARGE SCALE GENOMIC DNA]</scope>
    <source>
        <strain evidence="14">MBLB1234</strain>
    </source>
</reference>
<evidence type="ECO:0000256" key="11">
    <source>
        <dbReference type="SAM" id="Phobius"/>
    </source>
</evidence>
<dbReference type="CDD" id="cd00082">
    <property type="entry name" value="HisKA"/>
    <property type="match status" value="1"/>
</dbReference>
<evidence type="ECO:0000256" key="2">
    <source>
        <dbReference type="ARBA" id="ARBA00004370"/>
    </source>
</evidence>
<dbReference type="Gene3D" id="1.10.287.130">
    <property type="match status" value="1"/>
</dbReference>
<keyword evidence="7 13" id="KW-0418">Kinase</keyword>
<dbReference type="GO" id="GO:0005886">
    <property type="term" value="C:plasma membrane"/>
    <property type="evidence" value="ECO:0007669"/>
    <property type="project" value="TreeGrafter"/>
</dbReference>
<sequence length="586" mass="67085">MRNRSITFKLFILSVIFFACFYLMIILSQFFFFEKFYQNYRITKVERELDKFALKYTQEKADNKELLLEAVKFMSHSRSQLAVVNMDGNMVMEDPYRLVLELPDHKRVLVALSLFMSMNPEKFREANIKVGDKLTIWGEKDIRENESPMVLYPDKINKLNSKSSSIGENFDEDSSQISGTVVDLVLPNIKNWNQRQGLLMVALYEHFPLSAEVKEQLNSMVKQEFQWVEPWSGTSNFIIIEPIMKENGKKDLLFTVTSLQEISDANEALRWLFIYVGCGGIILILILALFFSKMVAKPLIALNTMAKKMLNFEFGSLKPIRQKDEIGGLSMSMLTMSQKLDNALRELKEANQQLQKDMEQKERMEKTQKEFFTNASHELKTPLSIVKSFAEGLKDGVNLNKQDHYISVIVEEAEKMEMLITNMLDLARLDSGTIELRKTSLMLSELVEKVASRLMYPLQDKGLEIVVVPVNEQPVPADPLWFEQVVLNLITNAIRHAVTGSTILIEVISTPDRTTLSVSNQGETLSEEQLDLIWERFYRGEASRSRQTGGTGLGLSIARQIMDLHGCGYSVRNLQDGVQFLVEFPV</sequence>
<dbReference type="EMBL" id="CP034346">
    <property type="protein sequence ID" value="AZS15189.1"/>
    <property type="molecule type" value="Genomic_DNA"/>
</dbReference>
<dbReference type="CDD" id="cd00075">
    <property type="entry name" value="HATPase"/>
    <property type="match status" value="1"/>
</dbReference>
<evidence type="ECO:0000313" key="14">
    <source>
        <dbReference type="Proteomes" id="UP000270678"/>
    </source>
</evidence>
<evidence type="ECO:0000256" key="4">
    <source>
        <dbReference type="ARBA" id="ARBA00022553"/>
    </source>
</evidence>
<dbReference type="Pfam" id="PF02518">
    <property type="entry name" value="HATPase_c"/>
    <property type="match status" value="1"/>
</dbReference>
<dbReference type="GO" id="GO:0005524">
    <property type="term" value="F:ATP binding"/>
    <property type="evidence" value="ECO:0007669"/>
    <property type="project" value="UniProtKB-KW"/>
</dbReference>
<protein>
    <recommendedName>
        <fullName evidence="3">histidine kinase</fullName>
        <ecNumber evidence="3">2.7.13.3</ecNumber>
    </recommendedName>
</protein>
<keyword evidence="10" id="KW-0175">Coiled coil</keyword>
<dbReference type="InterPro" id="IPR003661">
    <property type="entry name" value="HisK_dim/P_dom"/>
</dbReference>
<name>A0A3Q9I8T0_9BACL</name>
<proteinExistence type="predicted"/>
<dbReference type="PRINTS" id="PR00344">
    <property type="entry name" value="BCTRLSENSOR"/>
</dbReference>
<dbReference type="FunFam" id="1.10.287.130:FF:000001">
    <property type="entry name" value="Two-component sensor histidine kinase"/>
    <property type="match status" value="1"/>
</dbReference>
<dbReference type="GO" id="GO:0000155">
    <property type="term" value="F:phosphorelay sensor kinase activity"/>
    <property type="evidence" value="ECO:0007669"/>
    <property type="project" value="InterPro"/>
</dbReference>
<dbReference type="Proteomes" id="UP000270678">
    <property type="component" value="Chromosome"/>
</dbReference>
<evidence type="ECO:0000256" key="1">
    <source>
        <dbReference type="ARBA" id="ARBA00000085"/>
    </source>
</evidence>